<evidence type="ECO:0000313" key="2">
    <source>
        <dbReference type="EMBL" id="SJL17735.1"/>
    </source>
</evidence>
<evidence type="ECO:0000256" key="1">
    <source>
        <dbReference type="SAM" id="MobiDB-lite"/>
    </source>
</evidence>
<reference evidence="3" key="1">
    <citation type="journal article" date="2017" name="Nat. Ecol. Evol.">
        <title>Genome expansion and lineage-specific genetic innovations in the forest pathogenic fungi Armillaria.</title>
        <authorList>
            <person name="Sipos G."/>
            <person name="Prasanna A.N."/>
            <person name="Walter M.C."/>
            <person name="O'Connor E."/>
            <person name="Balint B."/>
            <person name="Krizsan K."/>
            <person name="Kiss B."/>
            <person name="Hess J."/>
            <person name="Varga T."/>
            <person name="Slot J."/>
            <person name="Riley R."/>
            <person name="Boka B."/>
            <person name="Rigling D."/>
            <person name="Barry K."/>
            <person name="Lee J."/>
            <person name="Mihaltcheva S."/>
            <person name="LaButti K."/>
            <person name="Lipzen A."/>
            <person name="Waldron R."/>
            <person name="Moloney N.M."/>
            <person name="Sperisen C."/>
            <person name="Kredics L."/>
            <person name="Vagvoelgyi C."/>
            <person name="Patrignani A."/>
            <person name="Fitzpatrick D."/>
            <person name="Nagy I."/>
            <person name="Doyle S."/>
            <person name="Anderson J.B."/>
            <person name="Grigoriev I.V."/>
            <person name="Gueldener U."/>
            <person name="Muensterkoetter M."/>
            <person name="Nagy L.G."/>
        </authorList>
    </citation>
    <scope>NUCLEOTIDE SEQUENCE [LARGE SCALE GENOMIC DNA]</scope>
    <source>
        <strain evidence="3">C18/9</strain>
    </source>
</reference>
<dbReference type="AlphaFoldDB" id="A0A284S9T5"/>
<feature type="compositionally biased region" description="Polar residues" evidence="1">
    <location>
        <begin position="177"/>
        <end position="187"/>
    </location>
</feature>
<dbReference type="OMA" id="LHYTRRW"/>
<name>A0A284S9T5_ARMOS</name>
<proteinExistence type="predicted"/>
<dbReference type="EMBL" id="FUEG01000047">
    <property type="protein sequence ID" value="SJL17735.1"/>
    <property type="molecule type" value="Genomic_DNA"/>
</dbReference>
<keyword evidence="3" id="KW-1185">Reference proteome</keyword>
<protein>
    <submittedName>
        <fullName evidence="2">Uncharacterized protein</fullName>
    </submittedName>
</protein>
<gene>
    <name evidence="2" type="ORF">ARMOST_21296</name>
</gene>
<feature type="region of interest" description="Disordered" evidence="1">
    <location>
        <begin position="164"/>
        <end position="187"/>
    </location>
</feature>
<sequence>MKQRAHATKAKLSASEYQHQLQLILGPNTFSDEDLDAEVAEVLHDTRRWKLKKSALKEYGDILRGDHTQEPELYAQFQIICEDILQRLSKVAKRKSKPNIGMWHGSGSIQLPDPHTQTFIRKPDFLVLHRSTIQSLNCTTKLKNNCIQRHHLWGLTLFPMEVAKTKQKPSPPKTTKAVSNKKSTNKP</sequence>
<dbReference type="Proteomes" id="UP000219338">
    <property type="component" value="Unassembled WGS sequence"/>
</dbReference>
<dbReference type="OrthoDB" id="10333830at2759"/>
<accession>A0A284S9T5</accession>
<organism evidence="2 3">
    <name type="scientific">Armillaria ostoyae</name>
    <name type="common">Armillaria root rot fungus</name>
    <dbReference type="NCBI Taxonomy" id="47428"/>
    <lineage>
        <taxon>Eukaryota</taxon>
        <taxon>Fungi</taxon>
        <taxon>Dikarya</taxon>
        <taxon>Basidiomycota</taxon>
        <taxon>Agaricomycotina</taxon>
        <taxon>Agaricomycetes</taxon>
        <taxon>Agaricomycetidae</taxon>
        <taxon>Agaricales</taxon>
        <taxon>Marasmiineae</taxon>
        <taxon>Physalacriaceae</taxon>
        <taxon>Armillaria</taxon>
    </lineage>
</organism>
<evidence type="ECO:0000313" key="3">
    <source>
        <dbReference type="Proteomes" id="UP000219338"/>
    </source>
</evidence>